<comment type="caution">
    <text evidence="1">The sequence shown here is derived from an EMBL/GenBank/DDBJ whole genome shotgun (WGS) entry which is preliminary data.</text>
</comment>
<dbReference type="EMBL" id="DTLI01000093">
    <property type="protein sequence ID" value="HHS51942.1"/>
    <property type="molecule type" value="Genomic_DNA"/>
</dbReference>
<dbReference type="SUPFAM" id="SSF50998">
    <property type="entry name" value="Quinoprotein alcohol dehydrogenase-like"/>
    <property type="match status" value="1"/>
</dbReference>
<name>A0A7C6ED99_UNCW3</name>
<gene>
    <name evidence="1" type="ORF">ENW73_03610</name>
</gene>
<dbReference type="InterPro" id="IPR011047">
    <property type="entry name" value="Quinoprotein_ADH-like_sf"/>
</dbReference>
<dbReference type="InterPro" id="IPR015943">
    <property type="entry name" value="WD40/YVTN_repeat-like_dom_sf"/>
</dbReference>
<proteinExistence type="predicted"/>
<reference evidence="1" key="1">
    <citation type="journal article" date="2020" name="mSystems">
        <title>Genome- and Community-Level Interaction Insights into Carbon Utilization and Element Cycling Functions of Hydrothermarchaeota in Hydrothermal Sediment.</title>
        <authorList>
            <person name="Zhou Z."/>
            <person name="Liu Y."/>
            <person name="Xu W."/>
            <person name="Pan J."/>
            <person name="Luo Z.H."/>
            <person name="Li M."/>
        </authorList>
    </citation>
    <scope>NUCLEOTIDE SEQUENCE [LARGE SCALE GENOMIC DNA]</scope>
    <source>
        <strain evidence="1">SpSt-876</strain>
    </source>
</reference>
<accession>A0A7C6ED99</accession>
<dbReference type="Gene3D" id="2.130.10.10">
    <property type="entry name" value="YVTN repeat-like/Quinoprotein amine dehydrogenase"/>
    <property type="match status" value="3"/>
</dbReference>
<evidence type="ECO:0008006" key="2">
    <source>
        <dbReference type="Google" id="ProtNLM"/>
    </source>
</evidence>
<evidence type="ECO:0000313" key="1">
    <source>
        <dbReference type="EMBL" id="HHS51942.1"/>
    </source>
</evidence>
<sequence length="484" mass="56352">MKRIGLWLILFLLKITSAYVYNPQDWLNLPTVKIIHSITACPFNIYIGTPEAIFIIDKSENQIRRTLTTSDGIRGVIRICAYDRESNLLWILADNHLIGYNPFTNYHFELFPEFSIRSIGIANSYLYFLTDDKPWRMRKKDRKFQMITKPDTNTIWYGERNTFKVTNYPFLVPYFYLDENLVKYNIRVVFEDRKTLWVGADEYGVLAYDLVTKQLLFHFRLGLDIGNINKIVTLDNNIWFLGNTGFIAYNPMTDQWNYYPTPFGSIFSTKSVLLQPKILDLRRIQGISSIWQAQDNYWLSSGNQIYHYDLKTNTLTPILRFPTTIQKVLPDEDKIYFIAGNHLYCYQTKNSVRIDTIFDPYQKIVFGVFDCLKQLKAGAGIFYFSVYGGFLSLNSVGIWQLHIPPGIDFSLPFTSLAGFGDYLFLGSANGVIAYNQETERYDYFTKNEGLLSNNVTALYADSNYLWIATDRGVSRFTYRNVLPR</sequence>
<dbReference type="AlphaFoldDB" id="A0A7C6ED99"/>
<dbReference type="SUPFAM" id="SSF63829">
    <property type="entry name" value="Calcium-dependent phosphotriesterase"/>
    <property type="match status" value="1"/>
</dbReference>
<organism evidence="1">
    <name type="scientific">candidate division WOR-3 bacterium</name>
    <dbReference type="NCBI Taxonomy" id="2052148"/>
    <lineage>
        <taxon>Bacteria</taxon>
        <taxon>Bacteria division WOR-3</taxon>
    </lineage>
</organism>
<protein>
    <recommendedName>
        <fullName evidence="2">WD40 repeat domain-containing protein</fullName>
    </recommendedName>
</protein>